<comment type="function">
    <text evidence="2">Catalyzes cyclization of the linear tetrapyrrole, hydroxymethylbilane, to the macrocyclic uroporphyrinogen III.</text>
</comment>
<dbReference type="PROSITE" id="PS50082">
    <property type="entry name" value="WD_REPEATS_2"/>
    <property type="match status" value="1"/>
</dbReference>
<dbReference type="Proteomes" id="UP001157418">
    <property type="component" value="Unassembled WGS sequence"/>
</dbReference>
<dbReference type="PANTHER" id="PTHR38042:SF5">
    <property type="entry name" value="UROPORPHYRINOGEN-III SYNTHASE"/>
    <property type="match status" value="1"/>
</dbReference>
<dbReference type="GO" id="GO:0004852">
    <property type="term" value="F:uroporphyrinogen-III synthase activity"/>
    <property type="evidence" value="ECO:0007669"/>
    <property type="project" value="UniProtKB-UniRule"/>
</dbReference>
<name>A0AAU9N0C3_9ASTR</name>
<dbReference type="GO" id="GO:0009507">
    <property type="term" value="C:chloroplast"/>
    <property type="evidence" value="ECO:0007669"/>
    <property type="project" value="TreeGrafter"/>
</dbReference>
<keyword evidence="1" id="KW-0853">WD repeat</keyword>
<dbReference type="Gene3D" id="2.130.10.10">
    <property type="entry name" value="YVTN repeat-like/Quinoprotein amine dehydrogenase"/>
    <property type="match status" value="1"/>
</dbReference>
<dbReference type="SUPFAM" id="SSF69618">
    <property type="entry name" value="HemD-like"/>
    <property type="match status" value="1"/>
</dbReference>
<dbReference type="GO" id="GO:0006780">
    <property type="term" value="P:uroporphyrinogen III biosynthetic process"/>
    <property type="evidence" value="ECO:0007669"/>
    <property type="project" value="UniProtKB-UniRule"/>
</dbReference>
<comment type="pathway">
    <text evidence="2">Porphyrin-containing compound metabolism; protoporphyrin-IX biosynthesis; coproporphyrinogen-III from 5-aminolevulinate: step 3/4.</text>
</comment>
<dbReference type="SMART" id="SM00320">
    <property type="entry name" value="WD40"/>
    <property type="match status" value="2"/>
</dbReference>
<feature type="repeat" description="WD" evidence="1">
    <location>
        <begin position="64"/>
        <end position="96"/>
    </location>
</feature>
<accession>A0AAU9N0C3</accession>
<keyword evidence="4" id="KW-1185">Reference proteome</keyword>
<dbReference type="SUPFAM" id="SSF50978">
    <property type="entry name" value="WD40 repeat-like"/>
    <property type="match status" value="1"/>
</dbReference>
<sequence length="294" mass="31598">METGKGMNKKHTICLISANVLRGEFLHGGAVLDCCFHDDTSGFSASADNTVTRLVFDHEREDLLGRHDAPVRCIEYSYATGQVITGSWDKTLKCWDPRGGGYALSSVEGRVAMEFFDAINSTLQFKVTSPEAALVFLQAWKAAGTPNVKVAAVVTGTSTIFHEATPSSEQFIEVAFTPSKATGKVLASEPPKQGNERCTVLYPASAKVGHDIGTCTTCGSNHSTTSTLCFCSCSCITFYSWTWEGSVACIGETTASAARKLGLTNVYHPSTPGLHGWVDTIFDALRVHNHLSNV</sequence>
<dbReference type="Gene3D" id="3.40.50.10090">
    <property type="match status" value="2"/>
</dbReference>
<dbReference type="PANTHER" id="PTHR38042">
    <property type="entry name" value="UROPORPHYRINOGEN-III SYNTHASE, CHLOROPLASTIC"/>
    <property type="match status" value="1"/>
</dbReference>
<dbReference type="PROSITE" id="PS50294">
    <property type="entry name" value="WD_REPEATS_REGION"/>
    <property type="match status" value="1"/>
</dbReference>
<evidence type="ECO:0000256" key="2">
    <source>
        <dbReference type="RuleBase" id="RU366031"/>
    </source>
</evidence>
<dbReference type="Pfam" id="PF00400">
    <property type="entry name" value="WD40"/>
    <property type="match status" value="2"/>
</dbReference>
<keyword evidence="2" id="KW-0456">Lyase</keyword>
<evidence type="ECO:0000256" key="1">
    <source>
        <dbReference type="PROSITE-ProRule" id="PRU00221"/>
    </source>
</evidence>
<dbReference type="GO" id="GO:0006782">
    <property type="term" value="P:protoporphyrinogen IX biosynthetic process"/>
    <property type="evidence" value="ECO:0007669"/>
    <property type="project" value="UniProtKB-UniRule"/>
</dbReference>
<dbReference type="InterPro" id="IPR015943">
    <property type="entry name" value="WD40/YVTN_repeat-like_dom_sf"/>
</dbReference>
<dbReference type="EMBL" id="CAKMRJ010003334">
    <property type="protein sequence ID" value="CAH1433524.1"/>
    <property type="molecule type" value="Genomic_DNA"/>
</dbReference>
<dbReference type="InterPro" id="IPR039793">
    <property type="entry name" value="UROS/Hem4"/>
</dbReference>
<dbReference type="InterPro" id="IPR001680">
    <property type="entry name" value="WD40_rpt"/>
</dbReference>
<comment type="caution">
    <text evidence="3">The sequence shown here is derived from an EMBL/GenBank/DDBJ whole genome shotgun (WGS) entry which is preliminary data.</text>
</comment>
<keyword evidence="2" id="KW-0627">Porphyrin biosynthesis</keyword>
<dbReference type="EC" id="4.2.1.75" evidence="2"/>
<reference evidence="3 4" key="1">
    <citation type="submission" date="2022-01" db="EMBL/GenBank/DDBJ databases">
        <authorList>
            <person name="Xiong W."/>
            <person name="Schranz E."/>
        </authorList>
    </citation>
    <scope>NUCLEOTIDE SEQUENCE [LARGE SCALE GENOMIC DNA]</scope>
</reference>
<evidence type="ECO:0000313" key="3">
    <source>
        <dbReference type="EMBL" id="CAH1433524.1"/>
    </source>
</evidence>
<organism evidence="3 4">
    <name type="scientific">Lactuca virosa</name>
    <dbReference type="NCBI Taxonomy" id="75947"/>
    <lineage>
        <taxon>Eukaryota</taxon>
        <taxon>Viridiplantae</taxon>
        <taxon>Streptophyta</taxon>
        <taxon>Embryophyta</taxon>
        <taxon>Tracheophyta</taxon>
        <taxon>Spermatophyta</taxon>
        <taxon>Magnoliopsida</taxon>
        <taxon>eudicotyledons</taxon>
        <taxon>Gunneridae</taxon>
        <taxon>Pentapetalae</taxon>
        <taxon>asterids</taxon>
        <taxon>campanulids</taxon>
        <taxon>Asterales</taxon>
        <taxon>Asteraceae</taxon>
        <taxon>Cichorioideae</taxon>
        <taxon>Cichorieae</taxon>
        <taxon>Lactucinae</taxon>
        <taxon>Lactuca</taxon>
    </lineage>
</organism>
<gene>
    <name evidence="3" type="ORF">LVIROSA_LOCUS20109</name>
</gene>
<protein>
    <recommendedName>
        <fullName evidence="2">Uroporphyrinogen-III synthase</fullName>
        <ecNumber evidence="2">4.2.1.75</ecNumber>
    </recommendedName>
</protein>
<dbReference type="InterPro" id="IPR036322">
    <property type="entry name" value="WD40_repeat_dom_sf"/>
</dbReference>
<comment type="catalytic activity">
    <reaction evidence="2">
        <text>hydroxymethylbilane = uroporphyrinogen III + H2O</text>
        <dbReference type="Rhea" id="RHEA:18965"/>
        <dbReference type="ChEBI" id="CHEBI:15377"/>
        <dbReference type="ChEBI" id="CHEBI:57308"/>
        <dbReference type="ChEBI" id="CHEBI:57845"/>
        <dbReference type="EC" id="4.2.1.75"/>
    </reaction>
</comment>
<dbReference type="InterPro" id="IPR036108">
    <property type="entry name" value="4pyrrol_syn_uPrphyn_synt_sf"/>
</dbReference>
<evidence type="ECO:0000313" key="4">
    <source>
        <dbReference type="Proteomes" id="UP001157418"/>
    </source>
</evidence>
<comment type="similarity">
    <text evidence="2">Belongs to the uroporphyrinogen-III synthase family.</text>
</comment>
<proteinExistence type="inferred from homology"/>
<dbReference type="AlphaFoldDB" id="A0AAU9N0C3"/>